<dbReference type="SUPFAM" id="SSF82153">
    <property type="entry name" value="FAS1 domain"/>
    <property type="match status" value="2"/>
</dbReference>
<dbReference type="Proteomes" id="UP000001611">
    <property type="component" value="Chromosome 1"/>
</dbReference>
<dbReference type="KEGG" id="vda:VDAG_09882"/>
<dbReference type="PANTHER" id="PTHR10900:SF77">
    <property type="entry name" value="FI19380P1"/>
    <property type="match status" value="1"/>
</dbReference>
<gene>
    <name evidence="4" type="ORF">VDAG_09882</name>
</gene>
<dbReference type="AlphaFoldDB" id="G2XIA0"/>
<reference evidence="4 5" key="1">
    <citation type="submission" date="2008-03" db="EMBL/GenBank/DDBJ databases">
        <title>The Genome Sequence of Verticillium dahliae VdLs.17.</title>
        <authorList>
            <consortium name="The Broad Institute Genome Sequencing Platform"/>
            <person name="Ma L.-J.J."/>
            <person name="Klosterman S.J."/>
            <person name="Subbarao K."/>
            <person name="Dobinson K."/>
            <person name="Veronese P."/>
            <person name="Kang S."/>
            <person name="Gold S.E."/>
            <person name="Young S."/>
            <person name="Jaffe D."/>
            <person name="Gnerre S."/>
            <person name="Berlin A."/>
            <person name="Heiman D."/>
            <person name="Hepburn T."/>
            <person name="Sykes S."/>
            <person name="Alvarado L."/>
            <person name="Kodira C.D."/>
            <person name="Lander E."/>
            <person name="Galagan J."/>
            <person name="Nusbaum C."/>
            <person name="Birren B."/>
        </authorList>
    </citation>
    <scope>NUCLEOTIDE SEQUENCE [LARGE SCALE GENOMIC DNA]</scope>
    <source>
        <strain evidence="5">VdLs.17 / ATCC MYA-4575 / FGSC 10137</strain>
    </source>
</reference>
<organism evidence="4 5">
    <name type="scientific">Verticillium dahliae (strain VdLs.17 / ATCC MYA-4575 / FGSC 10137)</name>
    <name type="common">Verticillium wilt</name>
    <dbReference type="NCBI Taxonomy" id="498257"/>
    <lineage>
        <taxon>Eukaryota</taxon>
        <taxon>Fungi</taxon>
        <taxon>Dikarya</taxon>
        <taxon>Ascomycota</taxon>
        <taxon>Pezizomycotina</taxon>
        <taxon>Sordariomycetes</taxon>
        <taxon>Hypocreomycetidae</taxon>
        <taxon>Glomerellales</taxon>
        <taxon>Plectosphaerellaceae</taxon>
        <taxon>Verticillium</taxon>
    </lineage>
</organism>
<dbReference type="PROSITE" id="PS50213">
    <property type="entry name" value="FAS1"/>
    <property type="match status" value="2"/>
</dbReference>
<name>G2XIA0_VERDV</name>
<feature type="signal peptide" evidence="2">
    <location>
        <begin position="1"/>
        <end position="17"/>
    </location>
</feature>
<feature type="region of interest" description="Disordered" evidence="1">
    <location>
        <begin position="301"/>
        <end position="320"/>
    </location>
</feature>
<evidence type="ECO:0000313" key="4">
    <source>
        <dbReference type="EMBL" id="EGY19548.1"/>
    </source>
</evidence>
<evidence type="ECO:0000256" key="2">
    <source>
        <dbReference type="SAM" id="SignalP"/>
    </source>
</evidence>
<evidence type="ECO:0000313" key="5">
    <source>
        <dbReference type="Proteomes" id="UP000001611"/>
    </source>
</evidence>
<evidence type="ECO:0000259" key="3">
    <source>
        <dbReference type="PROSITE" id="PS50213"/>
    </source>
</evidence>
<dbReference type="GO" id="GO:0016236">
    <property type="term" value="P:macroautophagy"/>
    <property type="evidence" value="ECO:0007669"/>
    <property type="project" value="TreeGrafter"/>
</dbReference>
<protein>
    <submittedName>
        <fullName evidence="4">Beta-Ig-H3/Fasciclin</fullName>
    </submittedName>
</protein>
<dbReference type="EMBL" id="DS572723">
    <property type="protein sequence ID" value="EGY19548.1"/>
    <property type="molecule type" value="Genomic_DNA"/>
</dbReference>
<dbReference type="OMA" id="DIMFNGG"/>
<feature type="chain" id="PRO_5003439356" evidence="2">
    <location>
        <begin position="18"/>
        <end position="379"/>
    </location>
</feature>
<dbReference type="InterPro" id="IPR036378">
    <property type="entry name" value="FAS1_dom_sf"/>
</dbReference>
<dbReference type="GO" id="GO:0000329">
    <property type="term" value="C:fungal-type vacuole membrane"/>
    <property type="evidence" value="ECO:0007669"/>
    <property type="project" value="TreeGrafter"/>
</dbReference>
<keyword evidence="2" id="KW-0732">Signal</keyword>
<dbReference type="InParanoid" id="G2XIA0"/>
<dbReference type="HOGENOM" id="CLU_031281_2_3_1"/>
<dbReference type="Gene3D" id="2.30.180.10">
    <property type="entry name" value="FAS1 domain"/>
    <property type="match status" value="2"/>
</dbReference>
<sequence length="379" mass="38694">MKSYALLPFALSALVAAQDAPSLAEALASQNDTLSSLGSLLASQPALVEALSGLTNITILAPSNDALNALLQDTAVAQQVTSDPSLVAAILQYHVLNGTYRAADVPDSAVFVQSLLSNETYEQVAGSQVVGAVAEDDSVTFYSALKAESTVTQADLEFAGGVIHIIDRVLAIPANVADTATAANLTSLVEAVTKANLAETLTQAESITVFAPNNEAFAALGSLDDISEEDLQAVLQYHVIAGTVAYSSTLSEGTVETLTGETVNISIRDGNVFVNDAQVVLADVPISNGVVHVIDSVLSPAENTTGSGETSSAVPSPTAVPEAAAPRAEAAIAIGALLGGAALALNIRCLPNLEKLYLDLYAILSGDPAGPPCRGSVRV</sequence>
<feature type="domain" description="FAS1" evidence="3">
    <location>
        <begin position="21"/>
        <end position="170"/>
    </location>
</feature>
<dbReference type="InterPro" id="IPR000782">
    <property type="entry name" value="FAS1_domain"/>
</dbReference>
<dbReference type="GeneID" id="20711345"/>
<feature type="domain" description="FAS1" evidence="3">
    <location>
        <begin position="172"/>
        <end position="298"/>
    </location>
</feature>
<proteinExistence type="predicted"/>
<dbReference type="eggNOG" id="KOG1218">
    <property type="taxonomic scope" value="Eukaryota"/>
</dbReference>
<dbReference type="FunFam" id="2.30.180.10:FF:000032">
    <property type="entry name" value="Fasciclin domain-containing protein, putative"/>
    <property type="match status" value="1"/>
</dbReference>
<dbReference type="Pfam" id="PF02469">
    <property type="entry name" value="Fasciclin"/>
    <property type="match status" value="2"/>
</dbReference>
<dbReference type="OrthoDB" id="286301at2759"/>
<keyword evidence="5" id="KW-1185">Reference proteome</keyword>
<dbReference type="PANTHER" id="PTHR10900">
    <property type="entry name" value="PERIOSTIN-RELATED"/>
    <property type="match status" value="1"/>
</dbReference>
<dbReference type="RefSeq" id="XP_009649522.1">
    <property type="nucleotide sequence ID" value="XM_009651227.1"/>
</dbReference>
<dbReference type="InterPro" id="IPR050904">
    <property type="entry name" value="Adhesion/Biosynth-related"/>
</dbReference>
<feature type="compositionally biased region" description="Polar residues" evidence="1">
    <location>
        <begin position="301"/>
        <end position="315"/>
    </location>
</feature>
<evidence type="ECO:0000256" key="1">
    <source>
        <dbReference type="SAM" id="MobiDB-lite"/>
    </source>
</evidence>
<accession>G2XIA0</accession>
<dbReference type="SMART" id="SM00554">
    <property type="entry name" value="FAS1"/>
    <property type="match status" value="2"/>
</dbReference>